<feature type="transmembrane region" description="Helical" evidence="3">
    <location>
        <begin position="217"/>
        <end position="235"/>
    </location>
</feature>
<dbReference type="InterPro" id="IPR048254">
    <property type="entry name" value="CDP_ALCOHOL_P_TRANSF_CS"/>
</dbReference>
<evidence type="ECO:0000313" key="4">
    <source>
        <dbReference type="EMBL" id="MFD1889219.1"/>
    </source>
</evidence>
<accession>A0ABW4RU57</accession>
<dbReference type="RefSeq" id="WP_343872207.1">
    <property type="nucleotide sequence ID" value="NZ_BAAAIX010000007.1"/>
</dbReference>
<dbReference type="InterPro" id="IPR043130">
    <property type="entry name" value="CDP-OH_PTrfase_TM_dom"/>
</dbReference>
<dbReference type="InterPro" id="IPR000462">
    <property type="entry name" value="CDP-OH_P_trans"/>
</dbReference>
<keyword evidence="5" id="KW-1185">Reference proteome</keyword>
<evidence type="ECO:0000313" key="5">
    <source>
        <dbReference type="Proteomes" id="UP001597326"/>
    </source>
</evidence>
<feature type="transmembrane region" description="Helical" evidence="3">
    <location>
        <begin position="78"/>
        <end position="97"/>
    </location>
</feature>
<feature type="transmembrane region" description="Helical" evidence="3">
    <location>
        <begin position="118"/>
        <end position="139"/>
    </location>
</feature>
<gene>
    <name evidence="4" type="ORF">ACFSCS_03330</name>
</gene>
<proteinExistence type="inferred from homology"/>
<comment type="caution">
    <text evidence="4">The sequence shown here is derived from an EMBL/GenBank/DDBJ whole genome shotgun (WGS) entry which is preliminary data.</text>
</comment>
<keyword evidence="3" id="KW-0812">Transmembrane</keyword>
<dbReference type="Gene3D" id="1.20.120.1760">
    <property type="match status" value="1"/>
</dbReference>
<keyword evidence="3" id="KW-0472">Membrane</keyword>
<evidence type="ECO:0000256" key="1">
    <source>
        <dbReference type="ARBA" id="ARBA00022679"/>
    </source>
</evidence>
<dbReference type="EMBL" id="JBHUFZ010000008">
    <property type="protein sequence ID" value="MFD1889219.1"/>
    <property type="molecule type" value="Genomic_DNA"/>
</dbReference>
<feature type="transmembrane region" description="Helical" evidence="3">
    <location>
        <begin position="55"/>
        <end position="72"/>
    </location>
</feature>
<keyword evidence="1 2" id="KW-0808">Transferase</keyword>
<comment type="similarity">
    <text evidence="2">Belongs to the CDP-alcohol phosphatidyltransferase class-I family.</text>
</comment>
<feature type="transmembrane region" description="Helical" evidence="3">
    <location>
        <begin position="145"/>
        <end position="168"/>
    </location>
</feature>
<evidence type="ECO:0000256" key="3">
    <source>
        <dbReference type="SAM" id="Phobius"/>
    </source>
</evidence>
<evidence type="ECO:0000256" key="2">
    <source>
        <dbReference type="RuleBase" id="RU003750"/>
    </source>
</evidence>
<dbReference type="Pfam" id="PF01066">
    <property type="entry name" value="CDP-OH_P_transf"/>
    <property type="match status" value="1"/>
</dbReference>
<dbReference type="PROSITE" id="PS00379">
    <property type="entry name" value="CDP_ALCOHOL_P_TRANSF"/>
    <property type="match status" value="1"/>
</dbReference>
<reference evidence="5" key="1">
    <citation type="journal article" date="2019" name="Int. J. Syst. Evol. Microbiol.">
        <title>The Global Catalogue of Microorganisms (GCM) 10K type strain sequencing project: providing services to taxonomists for standard genome sequencing and annotation.</title>
        <authorList>
            <consortium name="The Broad Institute Genomics Platform"/>
            <consortium name="The Broad Institute Genome Sequencing Center for Infectious Disease"/>
            <person name="Wu L."/>
            <person name="Ma J."/>
        </authorList>
    </citation>
    <scope>NUCLEOTIDE SEQUENCE [LARGE SCALE GENOMIC DNA]</scope>
    <source>
        <strain evidence="5">CAIM 431</strain>
    </source>
</reference>
<name>A0ABW4RU57_9ACTN</name>
<sequence length="257" mass="27607">MSAPTAPKGFRDSLARLKNAQKSNAGAPLYSVLVNRPLGRVFAAMGHQVGLTPNGITAISAVFTFTGIILVATMAPGWLMAVLVGLCLVIGYALDAADGQLARLRGGGSLLGEWLDHVIDSFKIATLHLAVLVMAYRHFDSERWMLVPLGFAAVYVIHFFGMLLTDLLTRVHHAKLGQPAPKKGIPSTLMSVAKLPTDYGFLALIFFTLGAPVVFRWLYTVMFVCTAAYTLMVLFRWARSIAALDAADRAAASGAGR</sequence>
<protein>
    <submittedName>
        <fullName evidence="4">CDP-alcohol phosphatidyltransferase family protein</fullName>
    </submittedName>
</protein>
<keyword evidence="3" id="KW-1133">Transmembrane helix</keyword>
<organism evidence="4 5">
    <name type="scientific">Luteococcus peritonei</name>
    <dbReference type="NCBI Taxonomy" id="88874"/>
    <lineage>
        <taxon>Bacteria</taxon>
        <taxon>Bacillati</taxon>
        <taxon>Actinomycetota</taxon>
        <taxon>Actinomycetes</taxon>
        <taxon>Propionibacteriales</taxon>
        <taxon>Propionibacteriaceae</taxon>
        <taxon>Luteococcus</taxon>
    </lineage>
</organism>
<dbReference type="Proteomes" id="UP001597326">
    <property type="component" value="Unassembled WGS sequence"/>
</dbReference>